<feature type="domain" description="Neprosin PEP catalytic" evidence="2">
    <location>
        <begin position="159"/>
        <end position="413"/>
    </location>
</feature>
<organism evidence="3 4">
    <name type="scientific">Cicer arietinum</name>
    <name type="common">Chickpea</name>
    <name type="synonym">Garbanzo</name>
    <dbReference type="NCBI Taxonomy" id="3827"/>
    <lineage>
        <taxon>Eukaryota</taxon>
        <taxon>Viridiplantae</taxon>
        <taxon>Streptophyta</taxon>
        <taxon>Embryophyta</taxon>
        <taxon>Tracheophyta</taxon>
        <taxon>Spermatophyta</taxon>
        <taxon>Magnoliopsida</taxon>
        <taxon>eudicotyledons</taxon>
        <taxon>Gunneridae</taxon>
        <taxon>Pentapetalae</taxon>
        <taxon>rosids</taxon>
        <taxon>fabids</taxon>
        <taxon>Fabales</taxon>
        <taxon>Fabaceae</taxon>
        <taxon>Papilionoideae</taxon>
        <taxon>50 kb inversion clade</taxon>
        <taxon>NPAAA clade</taxon>
        <taxon>Hologalegina</taxon>
        <taxon>IRL clade</taxon>
        <taxon>Cicereae</taxon>
        <taxon>Cicer</taxon>
    </lineage>
</organism>
<feature type="transmembrane region" description="Helical" evidence="1">
    <location>
        <begin position="7"/>
        <end position="26"/>
    </location>
</feature>
<dbReference type="Gene3D" id="3.90.1320.10">
    <property type="entry name" value="Outer-capsid protein sigma 3, large lobe"/>
    <property type="match status" value="1"/>
</dbReference>
<dbReference type="RefSeq" id="XP_004509664.1">
    <property type="nucleotide sequence ID" value="XM_004509607.1"/>
</dbReference>
<dbReference type="Pfam" id="PF03080">
    <property type="entry name" value="Neprosin"/>
    <property type="match status" value="1"/>
</dbReference>
<keyword evidence="1" id="KW-0812">Transmembrane</keyword>
<dbReference type="InterPro" id="IPR004314">
    <property type="entry name" value="Neprosin"/>
</dbReference>
<protein>
    <submittedName>
        <fullName evidence="4">Uncharacterized protein LOC101514197</fullName>
    </submittedName>
</protein>
<dbReference type="GeneID" id="101514197"/>
<dbReference type="PANTHER" id="PTHR31589">
    <property type="entry name" value="PROTEIN, PUTATIVE (DUF239)-RELATED-RELATED"/>
    <property type="match status" value="1"/>
</dbReference>
<dbReference type="PANTHER" id="PTHR31589:SF175">
    <property type="entry name" value="CARBOXYL-TERMINAL PEPTIDASE"/>
    <property type="match status" value="1"/>
</dbReference>
<reference evidence="3" key="1">
    <citation type="journal article" date="2013" name="Nat. Biotechnol.">
        <title>Draft genome sequence of chickpea (Cicer arietinum) provides a resource for trait improvement.</title>
        <authorList>
            <person name="Varshney R.K."/>
            <person name="Song C."/>
            <person name="Saxena R.K."/>
            <person name="Azam S."/>
            <person name="Yu S."/>
            <person name="Sharpe A.G."/>
            <person name="Cannon S."/>
            <person name="Baek J."/>
            <person name="Rosen B.D."/>
            <person name="Tar'an B."/>
            <person name="Millan T."/>
            <person name="Zhang X."/>
            <person name="Ramsay L.D."/>
            <person name="Iwata A."/>
            <person name="Wang Y."/>
            <person name="Nelson W."/>
            <person name="Farmer A.D."/>
            <person name="Gaur P.M."/>
            <person name="Soderlund C."/>
            <person name="Penmetsa R.V."/>
            <person name="Xu C."/>
            <person name="Bharti A.K."/>
            <person name="He W."/>
            <person name="Winter P."/>
            <person name="Zhao S."/>
            <person name="Hane J.K."/>
            <person name="Carrasquilla-Garcia N."/>
            <person name="Condie J.A."/>
            <person name="Upadhyaya H.D."/>
            <person name="Luo M.C."/>
            <person name="Thudi M."/>
            <person name="Gowda C.L."/>
            <person name="Singh N.P."/>
            <person name="Lichtenzveig J."/>
            <person name="Gali K.K."/>
            <person name="Rubio J."/>
            <person name="Nadarajan N."/>
            <person name="Dolezel J."/>
            <person name="Bansal K.C."/>
            <person name="Xu X."/>
            <person name="Edwards D."/>
            <person name="Zhang G."/>
            <person name="Kahl G."/>
            <person name="Gil J."/>
            <person name="Singh K.B."/>
            <person name="Datta S.K."/>
            <person name="Jackson S.A."/>
            <person name="Wang J."/>
            <person name="Cook D.R."/>
        </authorList>
    </citation>
    <scope>NUCLEOTIDE SEQUENCE [LARGE SCALE GENOMIC DNA]</scope>
    <source>
        <strain evidence="3">cv. CDC Frontier</strain>
    </source>
</reference>
<evidence type="ECO:0000259" key="2">
    <source>
        <dbReference type="PROSITE" id="PS52045"/>
    </source>
</evidence>
<evidence type="ECO:0000313" key="3">
    <source>
        <dbReference type="Proteomes" id="UP000087171"/>
    </source>
</evidence>
<keyword evidence="1" id="KW-1133">Transmembrane helix</keyword>
<reference evidence="4" key="2">
    <citation type="submission" date="2025-08" db="UniProtKB">
        <authorList>
            <consortium name="RefSeq"/>
        </authorList>
    </citation>
    <scope>IDENTIFICATION</scope>
    <source>
        <tissue evidence="4">Etiolated seedlings</tissue>
    </source>
</reference>
<dbReference type="PROSITE" id="PS52045">
    <property type="entry name" value="NEPROSIN_PEP_CD"/>
    <property type="match status" value="1"/>
</dbReference>
<dbReference type="InterPro" id="IPR053168">
    <property type="entry name" value="Glutamic_endopeptidase"/>
</dbReference>
<evidence type="ECO:0000313" key="4">
    <source>
        <dbReference type="RefSeq" id="XP_004509664.1"/>
    </source>
</evidence>
<dbReference type="OrthoDB" id="1379661at2759"/>
<dbReference type="eggNOG" id="ENOG502QVKG">
    <property type="taxonomic scope" value="Eukaryota"/>
</dbReference>
<dbReference type="PaxDb" id="3827-XP_004509664.1"/>
<keyword evidence="1" id="KW-0472">Membrane</keyword>
<evidence type="ECO:0000256" key="1">
    <source>
        <dbReference type="SAM" id="Phobius"/>
    </source>
</evidence>
<dbReference type="AlphaFoldDB" id="A0A1S2YTH7"/>
<gene>
    <name evidence="4" type="primary">LOC101514197</name>
</gene>
<name>A0A1S2YTH7_CICAR</name>
<dbReference type="Proteomes" id="UP000087171">
    <property type="component" value="Chromosome Ca7"/>
</dbReference>
<accession>A0A1S2YTH7</accession>
<dbReference type="Pfam" id="PF14365">
    <property type="entry name" value="Neprosin_AP"/>
    <property type="match status" value="1"/>
</dbReference>
<sequence>MEFSSPIISHLLYFLLLIYLVCPIYSSKINSHQLVNQTFRQEEKFDKLKKKIANGLQRINKFPLKTIMSPDGDIIDCVLSHKQPAFDHPLLKGQKPLDPPEIPKGHNQNSNLSDNFQLWSLSGESCPENTIPIRRIKEEDLYRASSISRFGRKLNYSNLDVGNQHEHSIAYVTRDRYYGAKAKINVWAPHVENYNEFSLAQIWIVAGTFGKDLNSIEAGWQVSRELYGDHRPRLFIFWTTDAYRRTGCYNLLCSGFVQTSKNIALGAAISPTSSYNGRQFYITLTIWKDPKTKNWWLLYGSKYLIGYWPSYLFTNLKDSATLVEFGGEIVNLRSKGTHTSTQMGSGHFAHEGYGKAAYFSNMQVVNYKNTLTPLSNPMFQMEAPNCYDIKGGIGNQWGNYFYYGGPGKNGKCT</sequence>
<proteinExistence type="predicted"/>
<dbReference type="FunFam" id="3.90.1320.10:FF:000001">
    <property type="entry name" value="Putative carboxyl-terminal proteinase"/>
    <property type="match status" value="1"/>
</dbReference>
<keyword evidence="3" id="KW-1185">Reference proteome</keyword>
<dbReference type="KEGG" id="cam:101514197"/>
<dbReference type="InterPro" id="IPR025521">
    <property type="entry name" value="Neprosin_propep"/>
</dbReference>